<sequence length="83" mass="8127">MIGLVGGGATARGGGGGGGGGEGGWERVTAPVVASGGGEADHVRRLHRHAPADHQCSSTLVKHIKAPIHLVSSVPSLFTAVVG</sequence>
<comment type="caution">
    <text evidence="3">The sequence shown here is derived from an EMBL/GenBank/DDBJ whole genome shotgun (WGS) entry which is preliminary data.</text>
</comment>
<evidence type="ECO:0000256" key="1">
    <source>
        <dbReference type="ARBA" id="ARBA00004123"/>
    </source>
</evidence>
<accession>A0A3L6T8P1</accession>
<dbReference type="Gene3D" id="3.30.530.20">
    <property type="match status" value="1"/>
</dbReference>
<evidence type="ECO:0000313" key="3">
    <source>
        <dbReference type="EMBL" id="RLN34665.1"/>
    </source>
</evidence>
<dbReference type="STRING" id="4540.A0A3L6T8P1"/>
<dbReference type="GO" id="GO:0005634">
    <property type="term" value="C:nucleus"/>
    <property type="evidence" value="ECO:0007669"/>
    <property type="project" value="UniProtKB-SubCell"/>
</dbReference>
<proteinExistence type="predicted"/>
<reference evidence="4" key="1">
    <citation type="journal article" date="2019" name="Nat. Commun.">
        <title>The genome of broomcorn millet.</title>
        <authorList>
            <person name="Zou C."/>
            <person name="Miki D."/>
            <person name="Li D."/>
            <person name="Tang Q."/>
            <person name="Xiao L."/>
            <person name="Rajput S."/>
            <person name="Deng P."/>
            <person name="Jia W."/>
            <person name="Huang R."/>
            <person name="Zhang M."/>
            <person name="Sun Y."/>
            <person name="Hu J."/>
            <person name="Fu X."/>
            <person name="Schnable P.S."/>
            <person name="Li F."/>
            <person name="Zhang H."/>
            <person name="Feng B."/>
            <person name="Zhu X."/>
            <person name="Liu R."/>
            <person name="Schnable J.C."/>
            <person name="Zhu J.-K."/>
            <person name="Zhang H."/>
        </authorList>
    </citation>
    <scope>NUCLEOTIDE SEQUENCE [LARGE SCALE GENOMIC DNA]</scope>
</reference>
<dbReference type="OrthoDB" id="1989468at2759"/>
<evidence type="ECO:0000256" key="2">
    <source>
        <dbReference type="SAM" id="MobiDB-lite"/>
    </source>
</evidence>
<dbReference type="InterPro" id="IPR023393">
    <property type="entry name" value="START-like_dom_sf"/>
</dbReference>
<organism evidence="3 4">
    <name type="scientific">Panicum miliaceum</name>
    <name type="common">Proso millet</name>
    <name type="synonym">Broomcorn millet</name>
    <dbReference type="NCBI Taxonomy" id="4540"/>
    <lineage>
        <taxon>Eukaryota</taxon>
        <taxon>Viridiplantae</taxon>
        <taxon>Streptophyta</taxon>
        <taxon>Embryophyta</taxon>
        <taxon>Tracheophyta</taxon>
        <taxon>Spermatophyta</taxon>
        <taxon>Magnoliopsida</taxon>
        <taxon>Liliopsida</taxon>
        <taxon>Poales</taxon>
        <taxon>Poaceae</taxon>
        <taxon>PACMAD clade</taxon>
        <taxon>Panicoideae</taxon>
        <taxon>Panicodae</taxon>
        <taxon>Paniceae</taxon>
        <taxon>Panicinae</taxon>
        <taxon>Panicum</taxon>
        <taxon>Panicum sect. Panicum</taxon>
    </lineage>
</organism>
<protein>
    <submittedName>
        <fullName evidence="3">Abscisic acid receptor PYL8-like</fullName>
    </submittedName>
</protein>
<comment type="subcellular location">
    <subcellularLocation>
        <location evidence="1">Nucleus</location>
    </subcellularLocation>
</comment>
<name>A0A3L6T8P1_PANMI</name>
<evidence type="ECO:0000313" key="4">
    <source>
        <dbReference type="Proteomes" id="UP000275267"/>
    </source>
</evidence>
<feature type="region of interest" description="Disordered" evidence="2">
    <location>
        <begin position="1"/>
        <end position="29"/>
    </location>
</feature>
<feature type="compositionally biased region" description="Gly residues" evidence="2">
    <location>
        <begin position="1"/>
        <end position="23"/>
    </location>
</feature>
<dbReference type="Proteomes" id="UP000275267">
    <property type="component" value="Unassembled WGS sequence"/>
</dbReference>
<keyword evidence="4" id="KW-1185">Reference proteome</keyword>
<gene>
    <name evidence="3" type="ORF">C2845_PM03G30940</name>
</gene>
<dbReference type="AlphaFoldDB" id="A0A3L6T8P1"/>
<dbReference type="EMBL" id="PQIB02000002">
    <property type="protein sequence ID" value="RLN34665.1"/>
    <property type="molecule type" value="Genomic_DNA"/>
</dbReference>